<keyword evidence="5" id="KW-0472">Membrane</keyword>
<dbReference type="PANTHER" id="PTHR35789">
    <property type="entry name" value="SPORE GERMINATION PROTEIN B3"/>
    <property type="match status" value="1"/>
</dbReference>
<comment type="subcellular location">
    <subcellularLocation>
        <location evidence="1">Membrane</location>
        <topology evidence="1">Lipid-anchor</topology>
    </subcellularLocation>
</comment>
<dbReference type="EMBL" id="JBHTBW010000047">
    <property type="protein sequence ID" value="MFC7442386.1"/>
    <property type="molecule type" value="Genomic_DNA"/>
</dbReference>
<dbReference type="InterPro" id="IPR008844">
    <property type="entry name" value="Spore_GerAC-like"/>
</dbReference>
<reference evidence="12" key="1">
    <citation type="journal article" date="2019" name="Int. J. Syst. Evol. Microbiol.">
        <title>The Global Catalogue of Microorganisms (GCM) 10K type strain sequencing project: providing services to taxonomists for standard genome sequencing and annotation.</title>
        <authorList>
            <consortium name="The Broad Institute Genomics Platform"/>
            <consortium name="The Broad Institute Genome Sequencing Center for Infectious Disease"/>
            <person name="Wu L."/>
            <person name="Ma J."/>
        </authorList>
    </citation>
    <scope>NUCLEOTIDE SEQUENCE [LARGE SCALE GENOMIC DNA]</scope>
    <source>
        <strain evidence="12">CGMCC 1.12942</strain>
    </source>
</reference>
<proteinExistence type="inferred from homology"/>
<dbReference type="Gene3D" id="3.30.300.210">
    <property type="entry name" value="Nutrient germinant receptor protein C, domain 3"/>
    <property type="match status" value="1"/>
</dbReference>
<keyword evidence="3" id="KW-0309">Germination</keyword>
<evidence type="ECO:0000256" key="8">
    <source>
        <dbReference type="SAM" id="MobiDB-lite"/>
    </source>
</evidence>
<feature type="compositionally biased region" description="Gly residues" evidence="8">
    <location>
        <begin position="58"/>
        <end position="75"/>
    </location>
</feature>
<sequence>MRRLLHRGVLSIFCLTLLTGCWDDQEIEMRSIVVSMAIDKKDGGYEVSVQVPNPGQIASGGGGGGGEGGGGGGPGAVEVYSGEGTTLEEAIGELDRKSIYPLFFGHMETLLFSEGVAREGVRPFMDWIRRSPEIRRHMYPIVIDGKAKDALLVQPKLEQIPTYYLRNFIESGITAKKVSDMTLGKVFVDLSHPGKQVPMFYYFKPGKDGFQYKGMAVFRSDKMVGTLNEVELNPVLHFREEIQGYPIVINCPGKKGKLVFEPKQIEKALNVTNKPEASIDIRVKGVVLENECSFTMKDEKAFQNVNQLIAKTYERTAAEVLRKAQKGLKQDVFLIRNRVYAFYPEIWRKMNWEKEFPSMPIHIRYAVEVGRIGLKAL</sequence>
<dbReference type="InterPro" id="IPR057336">
    <property type="entry name" value="GerAC_N"/>
</dbReference>
<organism evidence="11 12">
    <name type="scientific">Laceyella putida</name>
    <dbReference type="NCBI Taxonomy" id="110101"/>
    <lineage>
        <taxon>Bacteria</taxon>
        <taxon>Bacillati</taxon>
        <taxon>Bacillota</taxon>
        <taxon>Bacilli</taxon>
        <taxon>Bacillales</taxon>
        <taxon>Thermoactinomycetaceae</taxon>
        <taxon>Laceyella</taxon>
    </lineage>
</organism>
<evidence type="ECO:0000256" key="1">
    <source>
        <dbReference type="ARBA" id="ARBA00004635"/>
    </source>
</evidence>
<evidence type="ECO:0000259" key="10">
    <source>
        <dbReference type="Pfam" id="PF25198"/>
    </source>
</evidence>
<accession>A0ABW2RNL9</accession>
<dbReference type="PROSITE" id="PS51257">
    <property type="entry name" value="PROKAR_LIPOPROTEIN"/>
    <property type="match status" value="1"/>
</dbReference>
<dbReference type="PANTHER" id="PTHR35789:SF1">
    <property type="entry name" value="SPORE GERMINATION PROTEIN B3"/>
    <property type="match status" value="1"/>
</dbReference>
<dbReference type="Pfam" id="PF25198">
    <property type="entry name" value="Spore_GerAC_N"/>
    <property type="match status" value="1"/>
</dbReference>
<dbReference type="InterPro" id="IPR046953">
    <property type="entry name" value="Spore_GerAC-like_C"/>
</dbReference>
<evidence type="ECO:0000256" key="6">
    <source>
        <dbReference type="ARBA" id="ARBA00023139"/>
    </source>
</evidence>
<feature type="domain" description="Spore germination protein N-terminal" evidence="10">
    <location>
        <begin position="23"/>
        <end position="201"/>
    </location>
</feature>
<comment type="similarity">
    <text evidence="2">Belongs to the GerABKC lipoprotein family.</text>
</comment>
<evidence type="ECO:0000313" key="11">
    <source>
        <dbReference type="EMBL" id="MFC7442386.1"/>
    </source>
</evidence>
<name>A0ABW2RNL9_9BACL</name>
<gene>
    <name evidence="11" type="ORF">ACFQNG_14960</name>
</gene>
<keyword evidence="6" id="KW-0564">Palmitate</keyword>
<feature type="domain" description="Spore germination GerAC-like C-terminal" evidence="9">
    <location>
        <begin position="213"/>
        <end position="373"/>
    </location>
</feature>
<comment type="caution">
    <text evidence="11">The sequence shown here is derived from an EMBL/GenBank/DDBJ whole genome shotgun (WGS) entry which is preliminary data.</text>
</comment>
<keyword evidence="12" id="KW-1185">Reference proteome</keyword>
<evidence type="ECO:0000259" key="9">
    <source>
        <dbReference type="Pfam" id="PF05504"/>
    </source>
</evidence>
<evidence type="ECO:0000256" key="7">
    <source>
        <dbReference type="ARBA" id="ARBA00023288"/>
    </source>
</evidence>
<protein>
    <submittedName>
        <fullName evidence="11">Ger(X)C family spore germination protein</fullName>
    </submittedName>
</protein>
<dbReference type="Pfam" id="PF05504">
    <property type="entry name" value="Spore_GerAC"/>
    <property type="match status" value="1"/>
</dbReference>
<evidence type="ECO:0000256" key="3">
    <source>
        <dbReference type="ARBA" id="ARBA00022544"/>
    </source>
</evidence>
<evidence type="ECO:0000256" key="4">
    <source>
        <dbReference type="ARBA" id="ARBA00022729"/>
    </source>
</evidence>
<evidence type="ECO:0000256" key="2">
    <source>
        <dbReference type="ARBA" id="ARBA00007886"/>
    </source>
</evidence>
<evidence type="ECO:0000313" key="12">
    <source>
        <dbReference type="Proteomes" id="UP001596500"/>
    </source>
</evidence>
<feature type="region of interest" description="Disordered" evidence="8">
    <location>
        <begin position="53"/>
        <end position="76"/>
    </location>
</feature>
<keyword evidence="7" id="KW-0449">Lipoprotein</keyword>
<keyword evidence="4" id="KW-0732">Signal</keyword>
<dbReference type="Proteomes" id="UP001596500">
    <property type="component" value="Unassembled WGS sequence"/>
</dbReference>
<dbReference type="RefSeq" id="WP_379866219.1">
    <property type="nucleotide sequence ID" value="NZ_JBHTBW010000047.1"/>
</dbReference>
<evidence type="ECO:0000256" key="5">
    <source>
        <dbReference type="ARBA" id="ARBA00023136"/>
    </source>
</evidence>
<dbReference type="InterPro" id="IPR038501">
    <property type="entry name" value="Spore_GerAC_C_sf"/>
</dbReference>
<dbReference type="NCBIfam" id="TIGR02887">
    <property type="entry name" value="spore_ger_x_C"/>
    <property type="match status" value="1"/>
</dbReference>